<evidence type="ECO:0000313" key="3">
    <source>
        <dbReference type="Proteomes" id="UP001469553"/>
    </source>
</evidence>
<proteinExistence type="predicted"/>
<comment type="caution">
    <text evidence="2">The sequence shown here is derived from an EMBL/GenBank/DDBJ whole genome shotgun (WGS) entry which is preliminary data.</text>
</comment>
<feature type="transmembrane region" description="Helical" evidence="1">
    <location>
        <begin position="104"/>
        <end position="123"/>
    </location>
</feature>
<organism evidence="2 3">
    <name type="scientific">Ameca splendens</name>
    <dbReference type="NCBI Taxonomy" id="208324"/>
    <lineage>
        <taxon>Eukaryota</taxon>
        <taxon>Metazoa</taxon>
        <taxon>Chordata</taxon>
        <taxon>Craniata</taxon>
        <taxon>Vertebrata</taxon>
        <taxon>Euteleostomi</taxon>
        <taxon>Actinopterygii</taxon>
        <taxon>Neopterygii</taxon>
        <taxon>Teleostei</taxon>
        <taxon>Neoteleostei</taxon>
        <taxon>Acanthomorphata</taxon>
        <taxon>Ovalentaria</taxon>
        <taxon>Atherinomorphae</taxon>
        <taxon>Cyprinodontiformes</taxon>
        <taxon>Goodeidae</taxon>
        <taxon>Ameca</taxon>
    </lineage>
</organism>
<keyword evidence="3" id="KW-1185">Reference proteome</keyword>
<feature type="transmembrane region" description="Helical" evidence="1">
    <location>
        <begin position="30"/>
        <end position="52"/>
    </location>
</feature>
<keyword evidence="1" id="KW-1133">Transmembrane helix</keyword>
<sequence>MEGGVWYKTSSTTHNTSVRLPYFPLQVSSFLWAHNCVSPMLTLTWKISLIFLRFYLCLAPKWCCGSSSPADPEIGVSAPGGSGVGAPATPRAPKSGRVKSMVRLAAELLLLLGLLLLTLHITVLRSSPLPHGNATVSLDQDTTLTEQNTLNARHSSSAQLTLADRRSGLEHRTAHQPATLPWVQGSNVHKDGPGAFLLDLHNFPDLSKADINGQNPNIQVNLCVCAPAV</sequence>
<reference evidence="2 3" key="1">
    <citation type="submission" date="2021-06" db="EMBL/GenBank/DDBJ databases">
        <authorList>
            <person name="Palmer J.M."/>
        </authorList>
    </citation>
    <scope>NUCLEOTIDE SEQUENCE [LARGE SCALE GENOMIC DNA]</scope>
    <source>
        <strain evidence="2 3">AS_MEX2019</strain>
        <tissue evidence="2">Muscle</tissue>
    </source>
</reference>
<dbReference type="Proteomes" id="UP001469553">
    <property type="component" value="Unassembled WGS sequence"/>
</dbReference>
<evidence type="ECO:0000256" key="1">
    <source>
        <dbReference type="SAM" id="Phobius"/>
    </source>
</evidence>
<accession>A0ABV0YXL1</accession>
<keyword evidence="1" id="KW-0812">Transmembrane</keyword>
<gene>
    <name evidence="2" type="ORF">AMECASPLE_005112</name>
</gene>
<protein>
    <submittedName>
        <fullName evidence="2">Uncharacterized protein</fullName>
    </submittedName>
</protein>
<evidence type="ECO:0000313" key="2">
    <source>
        <dbReference type="EMBL" id="MEQ2298431.1"/>
    </source>
</evidence>
<name>A0ABV0YXL1_9TELE</name>
<keyword evidence="1" id="KW-0472">Membrane</keyword>
<dbReference type="EMBL" id="JAHRIP010047252">
    <property type="protein sequence ID" value="MEQ2298431.1"/>
    <property type="molecule type" value="Genomic_DNA"/>
</dbReference>